<dbReference type="PROSITE" id="PS50404">
    <property type="entry name" value="GST_NTER"/>
    <property type="match status" value="1"/>
</dbReference>
<dbReference type="Gene3D" id="1.20.1050.10">
    <property type="match status" value="1"/>
</dbReference>
<dbReference type="EMBL" id="CAUWAG010000012">
    <property type="protein sequence ID" value="CAJ2509617.1"/>
    <property type="molecule type" value="Genomic_DNA"/>
</dbReference>
<dbReference type="SFLD" id="SFLDS00019">
    <property type="entry name" value="Glutathione_Transferase_(cytos"/>
    <property type="match status" value="1"/>
</dbReference>
<evidence type="ECO:0000313" key="4">
    <source>
        <dbReference type="EMBL" id="CAJ2509617.1"/>
    </source>
</evidence>
<dbReference type="InterPro" id="IPR036282">
    <property type="entry name" value="Glutathione-S-Trfase_C_sf"/>
</dbReference>
<comment type="caution">
    <text evidence="4">The sequence shown here is derived from an EMBL/GenBank/DDBJ whole genome shotgun (WGS) entry which is preliminary data.</text>
</comment>
<dbReference type="Pfam" id="PF13409">
    <property type="entry name" value="GST_N_2"/>
    <property type="match status" value="1"/>
</dbReference>
<organism evidence="4 5">
    <name type="scientific">Anthostomella pinea</name>
    <dbReference type="NCBI Taxonomy" id="933095"/>
    <lineage>
        <taxon>Eukaryota</taxon>
        <taxon>Fungi</taxon>
        <taxon>Dikarya</taxon>
        <taxon>Ascomycota</taxon>
        <taxon>Pezizomycotina</taxon>
        <taxon>Sordariomycetes</taxon>
        <taxon>Xylariomycetidae</taxon>
        <taxon>Xylariales</taxon>
        <taxon>Xylariaceae</taxon>
        <taxon>Anthostomella</taxon>
    </lineage>
</organism>
<dbReference type="Proteomes" id="UP001295740">
    <property type="component" value="Unassembled WGS sequence"/>
</dbReference>
<comment type="similarity">
    <text evidence="1">Belongs to the GST superfamily.</text>
</comment>
<dbReference type="InterPro" id="IPR010987">
    <property type="entry name" value="Glutathione-S-Trfase_C-like"/>
</dbReference>
<dbReference type="CDD" id="cd00570">
    <property type="entry name" value="GST_N_family"/>
    <property type="match status" value="1"/>
</dbReference>
<accession>A0AAI8YLX7</accession>
<sequence length="282" mass="32165">MPHPDANLHPVATGLAKKTVDEHSAEQPLKLFAGWFCPFVQRTWITLEEKGIPYQYIEVNPYHKGPELMRSNPRGLVPTLEVAPGKSLYESTVLCEYLEDHYPSHPPHILPPAGEDDYARARARIWVDYVTSRVIPAYHRLLQFQVAKHGDGKEEGEKRLDELRGEFRGCLLEFAGEMGDGGPWFFGKEFGLVDIAMLPWAVRLWVFDEFKGGLRIPEPGQGGDGEKKWARWRTWLDAVTRRESVKKTTSEREYYVPIYKKYADNIAQSELAKATRAGRGVP</sequence>
<proteinExistence type="inferred from homology"/>
<feature type="domain" description="GST C-terminal" evidence="3">
    <location>
        <begin position="116"/>
        <end position="258"/>
    </location>
</feature>
<dbReference type="SUPFAM" id="SSF47616">
    <property type="entry name" value="GST C-terminal domain-like"/>
    <property type="match status" value="1"/>
</dbReference>
<dbReference type="AlphaFoldDB" id="A0AAI8YLX7"/>
<dbReference type="PROSITE" id="PS50405">
    <property type="entry name" value="GST_CTER"/>
    <property type="match status" value="1"/>
</dbReference>
<name>A0AAI8YLX7_9PEZI</name>
<dbReference type="InterPro" id="IPR040079">
    <property type="entry name" value="Glutathione_S-Trfase"/>
</dbReference>
<keyword evidence="5" id="KW-1185">Reference proteome</keyword>
<dbReference type="PANTHER" id="PTHR43968:SF13">
    <property type="entry name" value="GLUTATHIONE TRANSFERASE OMEGA-1"/>
    <property type="match status" value="1"/>
</dbReference>
<dbReference type="InterPro" id="IPR004045">
    <property type="entry name" value="Glutathione_S-Trfase_N"/>
</dbReference>
<gene>
    <name evidence="4" type="ORF">KHLLAP_LOCUS10085</name>
</gene>
<feature type="domain" description="GST N-terminal" evidence="2">
    <location>
        <begin position="27"/>
        <end position="106"/>
    </location>
</feature>
<reference evidence="4" key="1">
    <citation type="submission" date="2023-10" db="EMBL/GenBank/DDBJ databases">
        <authorList>
            <person name="Hackl T."/>
        </authorList>
    </citation>
    <scope>NUCLEOTIDE SEQUENCE</scope>
</reference>
<dbReference type="SUPFAM" id="SSF52833">
    <property type="entry name" value="Thioredoxin-like"/>
    <property type="match status" value="1"/>
</dbReference>
<evidence type="ECO:0000259" key="2">
    <source>
        <dbReference type="PROSITE" id="PS50404"/>
    </source>
</evidence>
<evidence type="ECO:0000259" key="3">
    <source>
        <dbReference type="PROSITE" id="PS50405"/>
    </source>
</evidence>
<evidence type="ECO:0000313" key="5">
    <source>
        <dbReference type="Proteomes" id="UP001295740"/>
    </source>
</evidence>
<dbReference type="Gene3D" id="3.40.30.10">
    <property type="entry name" value="Glutaredoxin"/>
    <property type="match status" value="1"/>
</dbReference>
<dbReference type="GO" id="GO:0005737">
    <property type="term" value="C:cytoplasm"/>
    <property type="evidence" value="ECO:0007669"/>
    <property type="project" value="TreeGrafter"/>
</dbReference>
<dbReference type="SFLD" id="SFLDG00358">
    <property type="entry name" value="Main_(cytGST)"/>
    <property type="match status" value="1"/>
</dbReference>
<dbReference type="Pfam" id="PF13410">
    <property type="entry name" value="GST_C_2"/>
    <property type="match status" value="1"/>
</dbReference>
<evidence type="ECO:0000256" key="1">
    <source>
        <dbReference type="ARBA" id="ARBA00007409"/>
    </source>
</evidence>
<dbReference type="InterPro" id="IPR036249">
    <property type="entry name" value="Thioredoxin-like_sf"/>
</dbReference>
<dbReference type="InterPro" id="IPR050983">
    <property type="entry name" value="GST_Omega/HSP26"/>
</dbReference>
<dbReference type="PANTHER" id="PTHR43968">
    <property type="match status" value="1"/>
</dbReference>
<protein>
    <submittedName>
        <fullName evidence="4">Uu.00g146430.m01.CDS01</fullName>
    </submittedName>
</protein>